<dbReference type="Proteomes" id="UP000298030">
    <property type="component" value="Unassembled WGS sequence"/>
</dbReference>
<keyword evidence="2" id="KW-1185">Reference proteome</keyword>
<sequence>MGVAPMACISLGRLFLLRTPFIVGPDQYTSPQLAFFSYHTYVLGSEGCRYKNAQTPSPSPVLELLVDSWSDNPHSSRGASPSVYIQGFLCRIRHLDGTCAFPVSAAGVNDAP</sequence>
<evidence type="ECO:0000313" key="1">
    <source>
        <dbReference type="EMBL" id="TEB34105.1"/>
    </source>
</evidence>
<proteinExistence type="predicted"/>
<dbReference type="EMBL" id="QPFP01000010">
    <property type="protein sequence ID" value="TEB34105.1"/>
    <property type="molecule type" value="Genomic_DNA"/>
</dbReference>
<accession>A0A4Y7TIU9</accession>
<organism evidence="1 2">
    <name type="scientific">Coprinellus micaceus</name>
    <name type="common">Glistening ink-cap mushroom</name>
    <name type="synonym">Coprinus micaceus</name>
    <dbReference type="NCBI Taxonomy" id="71717"/>
    <lineage>
        <taxon>Eukaryota</taxon>
        <taxon>Fungi</taxon>
        <taxon>Dikarya</taxon>
        <taxon>Basidiomycota</taxon>
        <taxon>Agaricomycotina</taxon>
        <taxon>Agaricomycetes</taxon>
        <taxon>Agaricomycetidae</taxon>
        <taxon>Agaricales</taxon>
        <taxon>Agaricineae</taxon>
        <taxon>Psathyrellaceae</taxon>
        <taxon>Coprinellus</taxon>
    </lineage>
</organism>
<evidence type="ECO:0000313" key="2">
    <source>
        <dbReference type="Proteomes" id="UP000298030"/>
    </source>
</evidence>
<protein>
    <submittedName>
        <fullName evidence="1">Uncharacterized protein</fullName>
    </submittedName>
</protein>
<comment type="caution">
    <text evidence="1">The sequence shown here is derived from an EMBL/GenBank/DDBJ whole genome shotgun (WGS) entry which is preliminary data.</text>
</comment>
<dbReference type="AlphaFoldDB" id="A0A4Y7TIU9"/>
<reference evidence="1 2" key="1">
    <citation type="journal article" date="2019" name="Nat. Ecol. Evol.">
        <title>Megaphylogeny resolves global patterns of mushroom evolution.</title>
        <authorList>
            <person name="Varga T."/>
            <person name="Krizsan K."/>
            <person name="Foldi C."/>
            <person name="Dima B."/>
            <person name="Sanchez-Garcia M."/>
            <person name="Sanchez-Ramirez S."/>
            <person name="Szollosi G.J."/>
            <person name="Szarkandi J.G."/>
            <person name="Papp V."/>
            <person name="Albert L."/>
            <person name="Andreopoulos W."/>
            <person name="Angelini C."/>
            <person name="Antonin V."/>
            <person name="Barry K.W."/>
            <person name="Bougher N.L."/>
            <person name="Buchanan P."/>
            <person name="Buyck B."/>
            <person name="Bense V."/>
            <person name="Catcheside P."/>
            <person name="Chovatia M."/>
            <person name="Cooper J."/>
            <person name="Damon W."/>
            <person name="Desjardin D."/>
            <person name="Finy P."/>
            <person name="Geml J."/>
            <person name="Haridas S."/>
            <person name="Hughes K."/>
            <person name="Justo A."/>
            <person name="Karasinski D."/>
            <person name="Kautmanova I."/>
            <person name="Kiss B."/>
            <person name="Kocsube S."/>
            <person name="Kotiranta H."/>
            <person name="LaButti K.M."/>
            <person name="Lechner B.E."/>
            <person name="Liimatainen K."/>
            <person name="Lipzen A."/>
            <person name="Lukacs Z."/>
            <person name="Mihaltcheva S."/>
            <person name="Morgado L.N."/>
            <person name="Niskanen T."/>
            <person name="Noordeloos M.E."/>
            <person name="Ohm R.A."/>
            <person name="Ortiz-Santana B."/>
            <person name="Ovrebo C."/>
            <person name="Racz N."/>
            <person name="Riley R."/>
            <person name="Savchenko A."/>
            <person name="Shiryaev A."/>
            <person name="Soop K."/>
            <person name="Spirin V."/>
            <person name="Szebenyi C."/>
            <person name="Tomsovsky M."/>
            <person name="Tulloss R.E."/>
            <person name="Uehling J."/>
            <person name="Grigoriev I.V."/>
            <person name="Vagvolgyi C."/>
            <person name="Papp T."/>
            <person name="Martin F.M."/>
            <person name="Miettinen O."/>
            <person name="Hibbett D.S."/>
            <person name="Nagy L.G."/>
        </authorList>
    </citation>
    <scope>NUCLEOTIDE SEQUENCE [LARGE SCALE GENOMIC DNA]</scope>
    <source>
        <strain evidence="1 2">FP101781</strain>
    </source>
</reference>
<name>A0A4Y7TIU9_COPMI</name>
<gene>
    <name evidence="1" type="ORF">FA13DRAFT_1729580</name>
</gene>